<dbReference type="NCBIfam" id="TIGR02097">
    <property type="entry name" value="yccV"/>
    <property type="match status" value="1"/>
</dbReference>
<evidence type="ECO:0000256" key="1">
    <source>
        <dbReference type="NCBIfam" id="TIGR02097"/>
    </source>
</evidence>
<sequence>MTEAQFYIGQIIHHKRFNYRGVIYGVDSRFSHSEEWYEMMAKSRPRKDKPWYHVLVDGAEHTTYVAEQNLEESKDLSPVDHPLTKELFREHDGERYLPIKRMN</sequence>
<dbReference type="RefSeq" id="WP_386715750.1">
    <property type="nucleotide sequence ID" value="NZ_JBHRSZ010000002.1"/>
</dbReference>
<dbReference type="PANTHER" id="PTHR48439:SF1">
    <property type="entry name" value="HEMIMETHYLATED DNA-BINDING DOMAIN-CONTAINING PROTEIN"/>
    <property type="match status" value="1"/>
</dbReference>
<evidence type="ECO:0000313" key="3">
    <source>
        <dbReference type="EMBL" id="MFC3149914.1"/>
    </source>
</evidence>
<comment type="caution">
    <text evidence="3">The sequence shown here is derived from an EMBL/GenBank/DDBJ whole genome shotgun (WGS) entry which is preliminary data.</text>
</comment>
<evidence type="ECO:0000313" key="4">
    <source>
        <dbReference type="Proteomes" id="UP001595476"/>
    </source>
</evidence>
<dbReference type="Proteomes" id="UP001595476">
    <property type="component" value="Unassembled WGS sequence"/>
</dbReference>
<reference evidence="4" key="1">
    <citation type="journal article" date="2019" name="Int. J. Syst. Evol. Microbiol.">
        <title>The Global Catalogue of Microorganisms (GCM) 10K type strain sequencing project: providing services to taxonomists for standard genome sequencing and annotation.</title>
        <authorList>
            <consortium name="The Broad Institute Genomics Platform"/>
            <consortium name="The Broad Institute Genome Sequencing Center for Infectious Disease"/>
            <person name="Wu L."/>
            <person name="Ma J."/>
        </authorList>
    </citation>
    <scope>NUCLEOTIDE SEQUENCE [LARGE SCALE GENOMIC DNA]</scope>
    <source>
        <strain evidence="4">KCTC 52438</strain>
    </source>
</reference>
<gene>
    <name evidence="3" type="primary">hspQ</name>
    <name evidence="3" type="ORF">ACFOEK_02625</name>
</gene>
<accession>A0ABV7H7M6</accession>
<dbReference type="PANTHER" id="PTHR48439">
    <property type="entry name" value="HEMIMETHYLATED DNA-BINDING DOMAIN-CONTAINING PROTEIN"/>
    <property type="match status" value="1"/>
</dbReference>
<dbReference type="InterPro" id="IPR036623">
    <property type="entry name" value="Hemimethylated_DNA-bd_sf"/>
</dbReference>
<organism evidence="3 4">
    <name type="scientific">Litoribrevibacter euphylliae</name>
    <dbReference type="NCBI Taxonomy" id="1834034"/>
    <lineage>
        <taxon>Bacteria</taxon>
        <taxon>Pseudomonadati</taxon>
        <taxon>Pseudomonadota</taxon>
        <taxon>Gammaproteobacteria</taxon>
        <taxon>Oceanospirillales</taxon>
        <taxon>Oceanospirillaceae</taxon>
        <taxon>Litoribrevibacter</taxon>
    </lineage>
</organism>
<evidence type="ECO:0000259" key="2">
    <source>
        <dbReference type="SMART" id="SM00992"/>
    </source>
</evidence>
<feature type="domain" description="Hemimethylated DNA-binding" evidence="2">
    <location>
        <begin position="3"/>
        <end position="99"/>
    </location>
</feature>
<keyword evidence="4" id="KW-1185">Reference proteome</keyword>
<dbReference type="Gene3D" id="2.30.30.390">
    <property type="entry name" value="Hemimethylated DNA-binding domain"/>
    <property type="match status" value="1"/>
</dbReference>
<dbReference type="SMART" id="SM00992">
    <property type="entry name" value="YccV-like"/>
    <property type="match status" value="1"/>
</dbReference>
<dbReference type="Pfam" id="PF08755">
    <property type="entry name" value="YccV-like"/>
    <property type="match status" value="1"/>
</dbReference>
<dbReference type="EMBL" id="JBHRSZ010000002">
    <property type="protein sequence ID" value="MFC3149914.1"/>
    <property type="molecule type" value="Genomic_DNA"/>
</dbReference>
<keyword evidence="3" id="KW-0346">Stress response</keyword>
<protein>
    <recommendedName>
        <fullName evidence="1">Heat shock protein HspQ</fullName>
    </recommendedName>
</protein>
<name>A0ABV7H7M6_9GAMM</name>
<proteinExistence type="predicted"/>
<dbReference type="InterPro" id="IPR011722">
    <property type="entry name" value="Hemimethylated_DNA-bd_dom"/>
</dbReference>
<dbReference type="InterPro" id="IPR053189">
    <property type="entry name" value="Clp_protease_adapter_ClpF"/>
</dbReference>
<dbReference type="SUPFAM" id="SSF141255">
    <property type="entry name" value="YccV-like"/>
    <property type="match status" value="1"/>
</dbReference>